<keyword evidence="2 9" id="KW-0963">Cytoplasm</keyword>
<comment type="catalytic activity">
    <reaction evidence="8 9">
        <text>L-threonine + hydrogencarbonate + ATP = L-threonylcarbamoyladenylate + diphosphate + H2O</text>
        <dbReference type="Rhea" id="RHEA:36407"/>
        <dbReference type="ChEBI" id="CHEBI:15377"/>
        <dbReference type="ChEBI" id="CHEBI:17544"/>
        <dbReference type="ChEBI" id="CHEBI:30616"/>
        <dbReference type="ChEBI" id="CHEBI:33019"/>
        <dbReference type="ChEBI" id="CHEBI:57926"/>
        <dbReference type="ChEBI" id="CHEBI:73682"/>
        <dbReference type="EC" id="2.7.7.87"/>
    </reaction>
</comment>
<dbReference type="PROSITE" id="PS51163">
    <property type="entry name" value="YRDC"/>
    <property type="match status" value="1"/>
</dbReference>
<dbReference type="PANTHER" id="PTHR17490:SF18">
    <property type="entry name" value="THREONYLCARBAMOYL-AMP SYNTHASE"/>
    <property type="match status" value="1"/>
</dbReference>
<dbReference type="HAMAP" id="MF_01852">
    <property type="entry name" value="TsaC"/>
    <property type="match status" value="1"/>
</dbReference>
<evidence type="ECO:0000256" key="7">
    <source>
        <dbReference type="ARBA" id="ARBA00022840"/>
    </source>
</evidence>
<dbReference type="Pfam" id="PF01300">
    <property type="entry name" value="Sua5_yciO_yrdC"/>
    <property type="match status" value="1"/>
</dbReference>
<keyword evidence="5 9" id="KW-0548">Nucleotidyltransferase</keyword>
<evidence type="ECO:0000256" key="5">
    <source>
        <dbReference type="ARBA" id="ARBA00022695"/>
    </source>
</evidence>
<dbReference type="RefSeq" id="WP_117318546.1">
    <property type="nucleotide sequence ID" value="NZ_CP031769.1"/>
</dbReference>
<accession>A0A346NRZ3</accession>
<dbReference type="EMBL" id="CP031769">
    <property type="protein sequence ID" value="AXR08300.1"/>
    <property type="molecule type" value="Genomic_DNA"/>
</dbReference>
<dbReference type="Proteomes" id="UP000262073">
    <property type="component" value="Chromosome"/>
</dbReference>
<keyword evidence="4 9" id="KW-0819">tRNA processing</keyword>
<evidence type="ECO:0000256" key="9">
    <source>
        <dbReference type="HAMAP-Rule" id="MF_01852"/>
    </source>
</evidence>
<dbReference type="GO" id="GO:0061710">
    <property type="term" value="F:L-threonylcarbamoyladenylate synthase"/>
    <property type="evidence" value="ECO:0007669"/>
    <property type="project" value="UniProtKB-EC"/>
</dbReference>
<dbReference type="OrthoDB" id="9814580at2"/>
<sequence>MQDTSCGDDPIVTAFRQGRLLVYPTEAVMGIGCDPDNESAVQQLLKLKQRPQEKGVILIADNYSRLLPYVNDNAIAQDRRYAIFSSWPGAITWLLPKSATAPDWITGGQPNIAVRVTAHPVVKDLCERIGKPLVSTSANPSGQSPARNTQQAQHYFADAVDYVAGEVGGLSRPSSIRDGNSGKIIRE</sequence>
<reference evidence="11 12" key="1">
    <citation type="submission" date="2018-08" db="EMBL/GenBank/DDBJ databases">
        <title>Salinimonas sediminis sp. nov., a piezophilic bacterium isolated from a deep-sea sediment sample from the New Britain Trench.</title>
        <authorList>
            <person name="Cao J."/>
        </authorList>
    </citation>
    <scope>NUCLEOTIDE SEQUENCE [LARGE SCALE GENOMIC DNA]</scope>
    <source>
        <strain evidence="11 12">N102</strain>
    </source>
</reference>
<evidence type="ECO:0000256" key="4">
    <source>
        <dbReference type="ARBA" id="ARBA00022694"/>
    </source>
</evidence>
<evidence type="ECO:0000256" key="6">
    <source>
        <dbReference type="ARBA" id="ARBA00022741"/>
    </source>
</evidence>
<dbReference type="GO" id="GO:0005737">
    <property type="term" value="C:cytoplasm"/>
    <property type="evidence" value="ECO:0007669"/>
    <property type="project" value="UniProtKB-SubCell"/>
</dbReference>
<gene>
    <name evidence="9" type="primary">tsaC</name>
    <name evidence="11" type="ORF">D0Y50_19265</name>
</gene>
<dbReference type="InterPro" id="IPR006070">
    <property type="entry name" value="Sua5-like_dom"/>
</dbReference>
<dbReference type="GO" id="GO:0006450">
    <property type="term" value="P:regulation of translational fidelity"/>
    <property type="evidence" value="ECO:0007669"/>
    <property type="project" value="TreeGrafter"/>
</dbReference>
<evidence type="ECO:0000256" key="2">
    <source>
        <dbReference type="ARBA" id="ARBA00022490"/>
    </source>
</evidence>
<keyword evidence="12" id="KW-1185">Reference proteome</keyword>
<comment type="function">
    <text evidence="9">Required for the formation of a threonylcarbamoyl group on adenosine at position 37 (t(6)A37) in tRNAs that read codons beginning with adenine. Catalyzes the conversion of L-threonine, HCO(3)(-)/CO(2) and ATP to give threonylcarbamoyl-AMP (TC-AMP) as the acyladenylate intermediate, with the release of diphosphate.</text>
</comment>
<protein>
    <recommendedName>
        <fullName evidence="9">Threonylcarbamoyl-AMP synthase</fullName>
        <shortName evidence="9">TC-AMP synthase</shortName>
        <ecNumber evidence="9">2.7.7.87</ecNumber>
    </recommendedName>
    <alternativeName>
        <fullName evidence="9">L-threonylcarbamoyladenylate synthase</fullName>
    </alternativeName>
    <alternativeName>
        <fullName evidence="9">t(6)A37 threonylcarbamoyladenosine biosynthesis protein TsaC</fullName>
    </alternativeName>
    <alternativeName>
        <fullName evidence="9">tRNA threonylcarbamoyladenosine biosynthesis protein TsaC</fullName>
    </alternativeName>
</protein>
<dbReference type="FunFam" id="3.90.870.10:FF:000004">
    <property type="entry name" value="Threonylcarbamoyl-AMP synthase"/>
    <property type="match status" value="1"/>
</dbReference>
<evidence type="ECO:0000313" key="12">
    <source>
        <dbReference type="Proteomes" id="UP000262073"/>
    </source>
</evidence>
<evidence type="ECO:0000259" key="10">
    <source>
        <dbReference type="PROSITE" id="PS51163"/>
    </source>
</evidence>
<comment type="similarity">
    <text evidence="9">Belongs to the SUA5 family. TsaC subfamily.</text>
</comment>
<evidence type="ECO:0000256" key="3">
    <source>
        <dbReference type="ARBA" id="ARBA00022679"/>
    </source>
</evidence>
<dbReference type="GO" id="GO:0005524">
    <property type="term" value="F:ATP binding"/>
    <property type="evidence" value="ECO:0007669"/>
    <property type="project" value="UniProtKB-UniRule"/>
</dbReference>
<dbReference type="PANTHER" id="PTHR17490">
    <property type="entry name" value="SUA5"/>
    <property type="match status" value="1"/>
</dbReference>
<dbReference type="AlphaFoldDB" id="A0A346NRZ3"/>
<dbReference type="EC" id="2.7.7.87" evidence="9"/>
<keyword evidence="7 9" id="KW-0067">ATP-binding</keyword>
<keyword evidence="6 9" id="KW-0547">Nucleotide-binding</keyword>
<evidence type="ECO:0000256" key="1">
    <source>
        <dbReference type="ARBA" id="ARBA00004496"/>
    </source>
</evidence>
<dbReference type="Gene3D" id="3.90.870.10">
    <property type="entry name" value="DHBP synthase"/>
    <property type="match status" value="1"/>
</dbReference>
<dbReference type="SUPFAM" id="SSF55821">
    <property type="entry name" value="YrdC/RibB"/>
    <property type="match status" value="1"/>
</dbReference>
<organism evidence="11 12">
    <name type="scientific">Salinimonas sediminis</name>
    <dbReference type="NCBI Taxonomy" id="2303538"/>
    <lineage>
        <taxon>Bacteria</taxon>
        <taxon>Pseudomonadati</taxon>
        <taxon>Pseudomonadota</taxon>
        <taxon>Gammaproteobacteria</taxon>
        <taxon>Alteromonadales</taxon>
        <taxon>Alteromonadaceae</taxon>
        <taxon>Alteromonas/Salinimonas group</taxon>
        <taxon>Salinimonas</taxon>
    </lineage>
</organism>
<dbReference type="GO" id="GO:0003725">
    <property type="term" value="F:double-stranded RNA binding"/>
    <property type="evidence" value="ECO:0007669"/>
    <property type="project" value="InterPro"/>
</dbReference>
<comment type="subcellular location">
    <subcellularLocation>
        <location evidence="1 9">Cytoplasm</location>
    </subcellularLocation>
</comment>
<feature type="domain" description="YrdC-like" evidence="10">
    <location>
        <begin position="5"/>
        <end position="187"/>
    </location>
</feature>
<dbReference type="KEGG" id="salm:D0Y50_19265"/>
<evidence type="ECO:0000313" key="11">
    <source>
        <dbReference type="EMBL" id="AXR08300.1"/>
    </source>
</evidence>
<keyword evidence="3 9" id="KW-0808">Transferase</keyword>
<dbReference type="InterPro" id="IPR050156">
    <property type="entry name" value="TC-AMP_synthase_SUA5"/>
</dbReference>
<name>A0A346NRZ3_9ALTE</name>
<dbReference type="InterPro" id="IPR023535">
    <property type="entry name" value="TC-AMP_synthase"/>
</dbReference>
<proteinExistence type="inferred from homology"/>
<evidence type="ECO:0000256" key="8">
    <source>
        <dbReference type="ARBA" id="ARBA00048366"/>
    </source>
</evidence>
<dbReference type="GO" id="GO:0002949">
    <property type="term" value="P:tRNA threonylcarbamoyladenosine modification"/>
    <property type="evidence" value="ECO:0007669"/>
    <property type="project" value="UniProtKB-UniRule"/>
</dbReference>
<dbReference type="InterPro" id="IPR017945">
    <property type="entry name" value="DHBP_synth_RibB-like_a/b_dom"/>
</dbReference>
<dbReference type="GO" id="GO:0000049">
    <property type="term" value="F:tRNA binding"/>
    <property type="evidence" value="ECO:0007669"/>
    <property type="project" value="TreeGrafter"/>
</dbReference>